<dbReference type="PANTHER" id="PTHR47396:SF1">
    <property type="entry name" value="ATP-DEPENDENT HELICASE IRC3-RELATED"/>
    <property type="match status" value="1"/>
</dbReference>
<sequence length="462" mass="52499">MVKFIVSNQIELQTGELPALIEKRLISDLTLENPVYIQALKYGHSIHDKPKHLKLYRYEGDTLVLPRGVGGRLVKYLQDSKVKYQLIDRRLKLQPVEFHSSINLRGYQETAVSKVVQWRQGGICAPCGAGKTMIMLEAMARIGQPTLFIVHTKELLDQIIDRACSVIDLDRDEIGIIGDGSFTIGGRMTVALIQTLSKADLSDITNKFGAIFVDEAHHLAAKSFFYPISMFPALYRIWVSATPERSDGLTKMVYAAGGPIVHTINQNEVPTMIPELRVIETDYDGMDEEYTYLMSDLINDKDRNDLIVQTISSEANGNYSLVLSDRVEHLEILKPMLQRQLPHLTIEFLTGSMKKKERSDVMERVKNKEVDILLATQLAREGLDITHLNRLYLATPKKAGGAVQQEVGRVMRPCEGKTEAIVYDFWDNKSPMLKPQFWKRREIYKKIGMDWQPSKTKAVSFR</sequence>
<dbReference type="Pfam" id="PF04851">
    <property type="entry name" value="ResIII"/>
    <property type="match status" value="1"/>
</dbReference>
<evidence type="ECO:0000259" key="2">
    <source>
        <dbReference type="PROSITE" id="PS51194"/>
    </source>
</evidence>
<dbReference type="Gene3D" id="3.40.50.300">
    <property type="entry name" value="P-loop containing nucleotide triphosphate hydrolases"/>
    <property type="match status" value="2"/>
</dbReference>
<keyword evidence="4" id="KW-1185">Reference proteome</keyword>
<dbReference type="PROSITE" id="PS51194">
    <property type="entry name" value="HELICASE_CTER"/>
    <property type="match status" value="1"/>
</dbReference>
<dbReference type="CDD" id="cd18785">
    <property type="entry name" value="SF2_C"/>
    <property type="match status" value="1"/>
</dbReference>
<comment type="caution">
    <text evidence="3">The sequence shown here is derived from an EMBL/GenBank/DDBJ whole genome shotgun (WGS) entry which is preliminary data.</text>
</comment>
<dbReference type="SMART" id="SM00487">
    <property type="entry name" value="DEXDc"/>
    <property type="match status" value="1"/>
</dbReference>
<dbReference type="CDD" id="cd17926">
    <property type="entry name" value="DEXHc_RE"/>
    <property type="match status" value="1"/>
</dbReference>
<keyword evidence="3" id="KW-0547">Nucleotide-binding</keyword>
<dbReference type="PANTHER" id="PTHR47396">
    <property type="entry name" value="TYPE I RESTRICTION ENZYME ECOKI R PROTEIN"/>
    <property type="match status" value="1"/>
</dbReference>
<dbReference type="InterPro" id="IPR050742">
    <property type="entry name" value="Helicase_Restrict-Modif_Enz"/>
</dbReference>
<dbReference type="SUPFAM" id="SSF52540">
    <property type="entry name" value="P-loop containing nucleoside triphosphate hydrolases"/>
    <property type="match status" value="1"/>
</dbReference>
<reference evidence="3 4" key="1">
    <citation type="submission" date="2021-03" db="EMBL/GenBank/DDBJ databases">
        <title>Genomic Encyclopedia of Type Strains, Phase IV (KMG-IV): sequencing the most valuable type-strain genomes for metagenomic binning, comparative biology and taxonomic classification.</title>
        <authorList>
            <person name="Goeker M."/>
        </authorList>
    </citation>
    <scope>NUCLEOTIDE SEQUENCE [LARGE SCALE GENOMIC DNA]</scope>
    <source>
        <strain evidence="3 4">DSM 24738</strain>
    </source>
</reference>
<evidence type="ECO:0000259" key="1">
    <source>
        <dbReference type="PROSITE" id="PS51192"/>
    </source>
</evidence>
<accession>A0ABS4GXR3</accession>
<gene>
    <name evidence="3" type="ORF">J2Z37_004907</name>
</gene>
<evidence type="ECO:0000313" key="3">
    <source>
        <dbReference type="EMBL" id="MBP1934887.1"/>
    </source>
</evidence>
<dbReference type="GO" id="GO:0004386">
    <property type="term" value="F:helicase activity"/>
    <property type="evidence" value="ECO:0007669"/>
    <property type="project" value="UniProtKB-KW"/>
</dbReference>
<dbReference type="InterPro" id="IPR014001">
    <property type="entry name" value="Helicase_ATP-bd"/>
</dbReference>
<dbReference type="EMBL" id="JAGGKT010000030">
    <property type="protein sequence ID" value="MBP1934887.1"/>
    <property type="molecule type" value="Genomic_DNA"/>
</dbReference>
<dbReference type="PROSITE" id="PS51192">
    <property type="entry name" value="HELICASE_ATP_BIND_1"/>
    <property type="match status" value="1"/>
</dbReference>
<dbReference type="Proteomes" id="UP001519343">
    <property type="component" value="Unassembled WGS sequence"/>
</dbReference>
<feature type="domain" description="Helicase C-terminal" evidence="2">
    <location>
        <begin position="306"/>
        <end position="460"/>
    </location>
</feature>
<dbReference type="InterPro" id="IPR001650">
    <property type="entry name" value="Helicase_C-like"/>
</dbReference>
<keyword evidence="3" id="KW-0378">Hydrolase</keyword>
<protein>
    <submittedName>
        <fullName evidence="3">Superfamily II DNA or RNA helicase</fullName>
    </submittedName>
</protein>
<dbReference type="InterPro" id="IPR006935">
    <property type="entry name" value="Helicase/UvrB_N"/>
</dbReference>
<name>A0ABS4GXR3_9BACL</name>
<keyword evidence="3" id="KW-0347">Helicase</keyword>
<dbReference type="SMART" id="SM00490">
    <property type="entry name" value="HELICc"/>
    <property type="match status" value="1"/>
</dbReference>
<keyword evidence="3" id="KW-0067">ATP-binding</keyword>
<proteinExistence type="predicted"/>
<dbReference type="Pfam" id="PF00271">
    <property type="entry name" value="Helicase_C"/>
    <property type="match status" value="1"/>
</dbReference>
<feature type="domain" description="Helicase ATP-binding" evidence="1">
    <location>
        <begin position="112"/>
        <end position="261"/>
    </location>
</feature>
<dbReference type="InterPro" id="IPR027417">
    <property type="entry name" value="P-loop_NTPase"/>
</dbReference>
<organism evidence="3 4">
    <name type="scientific">Ammoniphilus resinae</name>
    <dbReference type="NCBI Taxonomy" id="861532"/>
    <lineage>
        <taxon>Bacteria</taxon>
        <taxon>Bacillati</taxon>
        <taxon>Bacillota</taxon>
        <taxon>Bacilli</taxon>
        <taxon>Bacillales</taxon>
        <taxon>Paenibacillaceae</taxon>
        <taxon>Aneurinibacillus group</taxon>
        <taxon>Ammoniphilus</taxon>
    </lineage>
</organism>
<dbReference type="RefSeq" id="WP_209812861.1">
    <property type="nucleotide sequence ID" value="NZ_JAGGKT010000030.1"/>
</dbReference>
<evidence type="ECO:0000313" key="4">
    <source>
        <dbReference type="Proteomes" id="UP001519343"/>
    </source>
</evidence>